<protein>
    <recommendedName>
        <fullName evidence="1">RNase H type-1 domain-containing protein</fullName>
    </recommendedName>
</protein>
<proteinExistence type="predicted"/>
<sequence>MDSGLLPAVFEFDAKVVVDLINSGNVPLDDTGTVIMNILRLINSHNFQVSFALRSANMIAHSLVKLSFSSEGRFYLETYPPCLERLVKADCPV</sequence>
<evidence type="ECO:0000313" key="2">
    <source>
        <dbReference type="EMBL" id="KAK3222492.1"/>
    </source>
</evidence>
<organism evidence="2 3">
    <name type="scientific">Dipteronia sinensis</name>
    <dbReference type="NCBI Taxonomy" id="43782"/>
    <lineage>
        <taxon>Eukaryota</taxon>
        <taxon>Viridiplantae</taxon>
        <taxon>Streptophyta</taxon>
        <taxon>Embryophyta</taxon>
        <taxon>Tracheophyta</taxon>
        <taxon>Spermatophyta</taxon>
        <taxon>Magnoliopsida</taxon>
        <taxon>eudicotyledons</taxon>
        <taxon>Gunneridae</taxon>
        <taxon>Pentapetalae</taxon>
        <taxon>rosids</taxon>
        <taxon>malvids</taxon>
        <taxon>Sapindales</taxon>
        <taxon>Sapindaceae</taxon>
        <taxon>Hippocastanoideae</taxon>
        <taxon>Acereae</taxon>
        <taxon>Dipteronia</taxon>
    </lineage>
</organism>
<evidence type="ECO:0000313" key="3">
    <source>
        <dbReference type="Proteomes" id="UP001281410"/>
    </source>
</evidence>
<reference evidence="2" key="1">
    <citation type="journal article" date="2023" name="Plant J.">
        <title>Genome sequences and population genomics provide insights into the demographic history, inbreeding, and mutation load of two 'living fossil' tree species of Dipteronia.</title>
        <authorList>
            <person name="Feng Y."/>
            <person name="Comes H.P."/>
            <person name="Chen J."/>
            <person name="Zhu S."/>
            <person name="Lu R."/>
            <person name="Zhang X."/>
            <person name="Li P."/>
            <person name="Qiu J."/>
            <person name="Olsen K.M."/>
            <person name="Qiu Y."/>
        </authorList>
    </citation>
    <scope>NUCLEOTIDE SEQUENCE</scope>
    <source>
        <strain evidence="2">NBL</strain>
    </source>
</reference>
<keyword evidence="3" id="KW-1185">Reference proteome</keyword>
<evidence type="ECO:0000259" key="1">
    <source>
        <dbReference type="Pfam" id="PF13456"/>
    </source>
</evidence>
<dbReference type="AlphaFoldDB" id="A0AAE0ARZ6"/>
<dbReference type="GO" id="GO:0004523">
    <property type="term" value="F:RNA-DNA hybrid ribonuclease activity"/>
    <property type="evidence" value="ECO:0007669"/>
    <property type="project" value="InterPro"/>
</dbReference>
<name>A0AAE0ARZ6_9ROSI</name>
<accession>A0AAE0ARZ6</accession>
<gene>
    <name evidence="2" type="ORF">Dsin_009517</name>
</gene>
<dbReference type="InterPro" id="IPR002156">
    <property type="entry name" value="RNaseH_domain"/>
</dbReference>
<dbReference type="Pfam" id="PF13456">
    <property type="entry name" value="RVT_3"/>
    <property type="match status" value="1"/>
</dbReference>
<dbReference type="GO" id="GO:0003676">
    <property type="term" value="F:nucleic acid binding"/>
    <property type="evidence" value="ECO:0007669"/>
    <property type="project" value="InterPro"/>
</dbReference>
<feature type="domain" description="RNase H type-1" evidence="1">
    <location>
        <begin position="2"/>
        <end position="65"/>
    </location>
</feature>
<dbReference type="EMBL" id="JANJYJ010000003">
    <property type="protein sequence ID" value="KAK3222492.1"/>
    <property type="molecule type" value="Genomic_DNA"/>
</dbReference>
<dbReference type="Proteomes" id="UP001281410">
    <property type="component" value="Unassembled WGS sequence"/>
</dbReference>
<comment type="caution">
    <text evidence="2">The sequence shown here is derived from an EMBL/GenBank/DDBJ whole genome shotgun (WGS) entry which is preliminary data.</text>
</comment>